<accession>A0ABQ5DII8</accession>
<evidence type="ECO:0000313" key="3">
    <source>
        <dbReference type="Proteomes" id="UP001151760"/>
    </source>
</evidence>
<dbReference type="Proteomes" id="UP001151760">
    <property type="component" value="Unassembled WGS sequence"/>
</dbReference>
<reference evidence="2" key="1">
    <citation type="journal article" date="2022" name="Int. J. Mol. Sci.">
        <title>Draft Genome of Tanacetum Coccineum: Genomic Comparison of Closely Related Tanacetum-Family Plants.</title>
        <authorList>
            <person name="Yamashiro T."/>
            <person name="Shiraishi A."/>
            <person name="Nakayama K."/>
            <person name="Satake H."/>
        </authorList>
    </citation>
    <scope>NUCLEOTIDE SEQUENCE</scope>
</reference>
<protein>
    <submittedName>
        <fullName evidence="2">Uncharacterized protein</fullName>
    </submittedName>
</protein>
<gene>
    <name evidence="2" type="ORF">Tco_0938674</name>
</gene>
<keyword evidence="3" id="KW-1185">Reference proteome</keyword>
<dbReference type="EMBL" id="BQNB010015334">
    <property type="protein sequence ID" value="GJT38809.1"/>
    <property type="molecule type" value="Genomic_DNA"/>
</dbReference>
<evidence type="ECO:0000256" key="1">
    <source>
        <dbReference type="SAM" id="MobiDB-lite"/>
    </source>
</evidence>
<reference evidence="2" key="2">
    <citation type="submission" date="2022-01" db="EMBL/GenBank/DDBJ databases">
        <authorList>
            <person name="Yamashiro T."/>
            <person name="Shiraishi A."/>
            <person name="Satake H."/>
            <person name="Nakayama K."/>
        </authorList>
    </citation>
    <scope>NUCLEOTIDE SEQUENCE</scope>
</reference>
<comment type="caution">
    <text evidence="2">The sequence shown here is derived from an EMBL/GenBank/DDBJ whole genome shotgun (WGS) entry which is preliminary data.</text>
</comment>
<name>A0ABQ5DII8_9ASTR</name>
<sequence>MHVINSNQDPPVDLYNPKRSNEGGIEIDSLTKEPSDTLLIGDEASSTTPKRENDEFIKSSVDDLVPILRESKVTSVCDDLECDMPVNTPFPTTDVREEDFDINSPLGCNPDSASRSLETSDLNLEELTAEIGLDDSILIEINEIDLKIGWEDEGDGDPFISFHHMPSPRPAAYSPKEVMYHFYHPYLTSGDGFDPEIKCKILYDREDLCACFQSSNHSVSDLVTPRKFQFTRKLTRVKLKNVIGSVPTSDFD</sequence>
<organism evidence="2 3">
    <name type="scientific">Tanacetum coccineum</name>
    <dbReference type="NCBI Taxonomy" id="301880"/>
    <lineage>
        <taxon>Eukaryota</taxon>
        <taxon>Viridiplantae</taxon>
        <taxon>Streptophyta</taxon>
        <taxon>Embryophyta</taxon>
        <taxon>Tracheophyta</taxon>
        <taxon>Spermatophyta</taxon>
        <taxon>Magnoliopsida</taxon>
        <taxon>eudicotyledons</taxon>
        <taxon>Gunneridae</taxon>
        <taxon>Pentapetalae</taxon>
        <taxon>asterids</taxon>
        <taxon>campanulids</taxon>
        <taxon>Asterales</taxon>
        <taxon>Asteraceae</taxon>
        <taxon>Asteroideae</taxon>
        <taxon>Anthemideae</taxon>
        <taxon>Anthemidinae</taxon>
        <taxon>Tanacetum</taxon>
    </lineage>
</organism>
<evidence type="ECO:0000313" key="2">
    <source>
        <dbReference type="EMBL" id="GJT38809.1"/>
    </source>
</evidence>
<feature type="region of interest" description="Disordered" evidence="1">
    <location>
        <begin position="1"/>
        <end position="28"/>
    </location>
</feature>
<proteinExistence type="predicted"/>